<protein>
    <submittedName>
        <fullName evidence="2">Uncharacterized protein</fullName>
    </submittedName>
</protein>
<proteinExistence type="predicted"/>
<accession>A0A8D8W860</accession>
<evidence type="ECO:0000256" key="1">
    <source>
        <dbReference type="SAM" id="SignalP"/>
    </source>
</evidence>
<name>A0A8D8W860_9HEMI</name>
<feature type="signal peptide" evidence="1">
    <location>
        <begin position="1"/>
        <end position="18"/>
    </location>
</feature>
<reference evidence="2" key="1">
    <citation type="submission" date="2021-05" db="EMBL/GenBank/DDBJ databases">
        <authorList>
            <person name="Alioto T."/>
            <person name="Alioto T."/>
            <person name="Gomez Garrido J."/>
        </authorList>
    </citation>
    <scope>NUCLEOTIDE SEQUENCE</scope>
</reference>
<feature type="chain" id="PRO_5034297021" evidence="1">
    <location>
        <begin position="19"/>
        <end position="99"/>
    </location>
</feature>
<keyword evidence="1" id="KW-0732">Signal</keyword>
<dbReference type="EMBL" id="HBUF01157258">
    <property type="protein sequence ID" value="CAG6649383.1"/>
    <property type="molecule type" value="Transcribed_RNA"/>
</dbReference>
<evidence type="ECO:0000313" key="2">
    <source>
        <dbReference type="EMBL" id="CAG6649383.1"/>
    </source>
</evidence>
<dbReference type="AlphaFoldDB" id="A0A8D8W860"/>
<organism evidence="2">
    <name type="scientific">Cacopsylla melanoneura</name>
    <dbReference type="NCBI Taxonomy" id="428564"/>
    <lineage>
        <taxon>Eukaryota</taxon>
        <taxon>Metazoa</taxon>
        <taxon>Ecdysozoa</taxon>
        <taxon>Arthropoda</taxon>
        <taxon>Hexapoda</taxon>
        <taxon>Insecta</taxon>
        <taxon>Pterygota</taxon>
        <taxon>Neoptera</taxon>
        <taxon>Paraneoptera</taxon>
        <taxon>Hemiptera</taxon>
        <taxon>Sternorrhyncha</taxon>
        <taxon>Psylloidea</taxon>
        <taxon>Psyllidae</taxon>
        <taxon>Psyllinae</taxon>
        <taxon>Cacopsylla</taxon>
    </lineage>
</organism>
<sequence>MSLLIALCIMWFFQYLSEMTTEPHQILYFRPWYRMRDQKFLHNLRFVMMRTTHQVKYTLGGLATQASMETFLSLLKCAFTYSRFLMEGKRRMEMDVSEK</sequence>